<evidence type="ECO:0000256" key="3">
    <source>
        <dbReference type="ARBA" id="ARBA00022448"/>
    </source>
</evidence>
<dbReference type="InterPro" id="IPR011867">
    <property type="entry name" value="ModB_ABC"/>
</dbReference>
<evidence type="ECO:0000256" key="6">
    <source>
        <dbReference type="ARBA" id="ARBA00022989"/>
    </source>
</evidence>
<comment type="similarity">
    <text evidence="11">Belongs to the binding-protein-dependent transport system permease family. CysTW subfamily.</text>
</comment>
<dbReference type="EMBL" id="BAED01000050">
    <property type="protein sequence ID" value="GAB06234.1"/>
    <property type="molecule type" value="Genomic_DNA"/>
</dbReference>
<organism evidence="13 14">
    <name type="scientific">Gordonia amarae NBRC 15530</name>
    <dbReference type="NCBI Taxonomy" id="1075090"/>
    <lineage>
        <taxon>Bacteria</taxon>
        <taxon>Bacillati</taxon>
        <taxon>Actinomycetota</taxon>
        <taxon>Actinomycetes</taxon>
        <taxon>Mycobacteriales</taxon>
        <taxon>Gordoniaceae</taxon>
        <taxon>Gordonia</taxon>
    </lineage>
</organism>
<dbReference type="SUPFAM" id="SSF161098">
    <property type="entry name" value="MetI-like"/>
    <property type="match status" value="1"/>
</dbReference>
<feature type="transmembrane region" description="Helical" evidence="10">
    <location>
        <begin position="79"/>
        <end position="98"/>
    </location>
</feature>
<dbReference type="STRING" id="1075090.GOAMR_50_00060"/>
<dbReference type="NCBIfam" id="TIGR02141">
    <property type="entry name" value="modB_ABC"/>
    <property type="match status" value="1"/>
</dbReference>
<evidence type="ECO:0000313" key="14">
    <source>
        <dbReference type="Proteomes" id="UP000006023"/>
    </source>
</evidence>
<feature type="transmembrane region" description="Helical" evidence="10">
    <location>
        <begin position="118"/>
        <end position="144"/>
    </location>
</feature>
<evidence type="ECO:0000256" key="2">
    <source>
        <dbReference type="ARBA" id="ARBA00011779"/>
    </source>
</evidence>
<keyword evidence="6 10" id="KW-1133">Transmembrane helix</keyword>
<evidence type="ECO:0000256" key="9">
    <source>
        <dbReference type="ARBA" id="ARBA00025323"/>
    </source>
</evidence>
<dbReference type="PANTHER" id="PTHR30406:SF8">
    <property type="entry name" value="SULFATE TRANSPORT SYSTEM PERMEASE PROTEIN CYST"/>
    <property type="match status" value="1"/>
</dbReference>
<keyword evidence="8 10" id="KW-0472">Membrane</keyword>
<evidence type="ECO:0000256" key="11">
    <source>
        <dbReference type="RuleBase" id="RU365097"/>
    </source>
</evidence>
<accession>G7GRK9</accession>
<evidence type="ECO:0000256" key="4">
    <source>
        <dbReference type="ARBA" id="ARBA00022505"/>
    </source>
</evidence>
<comment type="function">
    <text evidence="9">Part of the ABC transporter complex CysAWTP (TC 3.A.1.6.1) involved in sulfate/thiosulfate import. Probably responsible for the translocation of the substrate across the membrane.</text>
</comment>
<comment type="subcellular location">
    <subcellularLocation>
        <location evidence="10">Cell membrane</location>
        <topology evidence="10">Multi-pass membrane protein</topology>
    </subcellularLocation>
    <subcellularLocation>
        <location evidence="1">Membrane</location>
        <topology evidence="1">Multi-pass membrane protein</topology>
    </subcellularLocation>
</comment>
<sequence>MYLIAAVGFTVIVLPPLALVLKTPWDTFAEQVTSQSSRDALRLSLQTAAATTVLCVVLGVPMAVIFSRHDGPVVRIVRSLVLLPLVLPPVVGGLALLYTFGRLGILGSPMREAGIDIAFTTTAVVLAQTFVALPFLVISVEGALRTAGTRYEEVAATLGASPTRVLWKVTVPLIAPSVLAGLVLSFARALGEFGATITFAGNAPGITQTAPLAIYVAAIDDPQQAIPMSLVLVLISLIVVVGVHSRRGKVSPRG</sequence>
<feature type="transmembrane region" description="Helical" evidence="10">
    <location>
        <begin position="44"/>
        <end position="67"/>
    </location>
</feature>
<feature type="transmembrane region" description="Helical" evidence="10">
    <location>
        <begin position="225"/>
        <end position="243"/>
    </location>
</feature>
<dbReference type="GO" id="GO:0015419">
    <property type="term" value="F:ABC-type sulfate transporter activity"/>
    <property type="evidence" value="ECO:0007669"/>
    <property type="project" value="InterPro"/>
</dbReference>
<comment type="function">
    <text evidence="11">Part of the binding-protein-dependent transport system for molybdenum; probably responsible for the translocation of the substrate across the membrane.</text>
</comment>
<dbReference type="CDD" id="cd06261">
    <property type="entry name" value="TM_PBP2"/>
    <property type="match status" value="1"/>
</dbReference>
<dbReference type="eggNOG" id="COG4149">
    <property type="taxonomic scope" value="Bacteria"/>
</dbReference>
<dbReference type="Gene3D" id="1.10.3720.10">
    <property type="entry name" value="MetI-like"/>
    <property type="match status" value="1"/>
</dbReference>
<keyword evidence="11" id="KW-1003">Cell membrane</keyword>
<dbReference type="AlphaFoldDB" id="G7GRK9"/>
<keyword evidence="3 10" id="KW-0813">Transport</keyword>
<keyword evidence="4 11" id="KW-0500">Molybdenum</keyword>
<reference evidence="13 14" key="1">
    <citation type="submission" date="2011-11" db="EMBL/GenBank/DDBJ databases">
        <title>Whole genome shotgun sequence of Gordonia amarae NBRC 15530.</title>
        <authorList>
            <person name="Takarada H."/>
            <person name="Hosoyama A."/>
            <person name="Tsuchikane K."/>
            <person name="Katsumata H."/>
            <person name="Yamazaki S."/>
            <person name="Fujita N."/>
        </authorList>
    </citation>
    <scope>NUCLEOTIDE SEQUENCE [LARGE SCALE GENOMIC DNA]</scope>
    <source>
        <strain evidence="13 14">NBRC 15530</strain>
    </source>
</reference>
<dbReference type="InterPro" id="IPR005667">
    <property type="entry name" value="Sulph_transpt2"/>
</dbReference>
<dbReference type="GO" id="GO:0015098">
    <property type="term" value="F:molybdate ion transmembrane transporter activity"/>
    <property type="evidence" value="ECO:0007669"/>
    <property type="project" value="UniProtKB-UniRule"/>
</dbReference>
<evidence type="ECO:0000259" key="12">
    <source>
        <dbReference type="PROSITE" id="PS50928"/>
    </source>
</evidence>
<feature type="domain" description="ABC transmembrane type-1" evidence="12">
    <location>
        <begin position="41"/>
        <end position="243"/>
    </location>
</feature>
<dbReference type="InterPro" id="IPR000515">
    <property type="entry name" value="MetI-like"/>
</dbReference>
<proteinExistence type="inferred from homology"/>
<evidence type="ECO:0000256" key="1">
    <source>
        <dbReference type="ARBA" id="ARBA00004141"/>
    </source>
</evidence>
<dbReference type="GO" id="GO:0005886">
    <property type="term" value="C:plasma membrane"/>
    <property type="evidence" value="ECO:0007669"/>
    <property type="project" value="UniProtKB-SubCell"/>
</dbReference>
<keyword evidence="14" id="KW-1185">Reference proteome</keyword>
<dbReference type="Proteomes" id="UP000006023">
    <property type="component" value="Unassembled WGS sequence"/>
</dbReference>
<protein>
    <recommendedName>
        <fullName evidence="11">Molybdenum transport system permease</fullName>
    </recommendedName>
</protein>
<dbReference type="PANTHER" id="PTHR30406">
    <property type="entry name" value="SULFATE TRANSPORT SYSTEM PERMEASE PROTEIN"/>
    <property type="match status" value="1"/>
</dbReference>
<gene>
    <name evidence="13" type="primary">modB</name>
    <name evidence="13" type="ORF">GOAMR_50_00060</name>
</gene>
<keyword evidence="7" id="KW-0764">Sulfate transport</keyword>
<comment type="caution">
    <text evidence="13">The sequence shown here is derived from an EMBL/GenBank/DDBJ whole genome shotgun (WGS) entry which is preliminary data.</text>
</comment>
<evidence type="ECO:0000256" key="10">
    <source>
        <dbReference type="RuleBase" id="RU363032"/>
    </source>
</evidence>
<feature type="transmembrane region" description="Helical" evidence="10">
    <location>
        <begin position="165"/>
        <end position="187"/>
    </location>
</feature>
<dbReference type="Pfam" id="PF00528">
    <property type="entry name" value="BPD_transp_1"/>
    <property type="match status" value="1"/>
</dbReference>
<keyword evidence="5 10" id="KW-0812">Transmembrane</keyword>
<dbReference type="InterPro" id="IPR035906">
    <property type="entry name" value="MetI-like_sf"/>
</dbReference>
<evidence type="ECO:0000256" key="7">
    <source>
        <dbReference type="ARBA" id="ARBA00023032"/>
    </source>
</evidence>
<evidence type="ECO:0000313" key="13">
    <source>
        <dbReference type="EMBL" id="GAB06234.1"/>
    </source>
</evidence>
<dbReference type="NCBIfam" id="TIGR01581">
    <property type="entry name" value="Mo_ABC_porter"/>
    <property type="match status" value="1"/>
</dbReference>
<comment type="subunit">
    <text evidence="2">The complex is composed of two ATP-binding proteins (CysA), two transmembrane proteins (CysT and CysW) and a solute-binding protein (CysP).</text>
</comment>
<name>G7GRK9_9ACTN</name>
<dbReference type="PROSITE" id="PS50928">
    <property type="entry name" value="ABC_TM1"/>
    <property type="match status" value="1"/>
</dbReference>
<dbReference type="InterPro" id="IPR006469">
    <property type="entry name" value="NifC_ABC_porter"/>
</dbReference>
<evidence type="ECO:0000256" key="5">
    <source>
        <dbReference type="ARBA" id="ARBA00022692"/>
    </source>
</evidence>
<evidence type="ECO:0000256" key="8">
    <source>
        <dbReference type="ARBA" id="ARBA00023136"/>
    </source>
</evidence>